<organism evidence="1 2">
    <name type="scientific">Mucinivorans hirudinis</name>
    <dbReference type="NCBI Taxonomy" id="1433126"/>
    <lineage>
        <taxon>Bacteria</taxon>
        <taxon>Pseudomonadati</taxon>
        <taxon>Bacteroidota</taxon>
        <taxon>Bacteroidia</taxon>
        <taxon>Bacteroidales</taxon>
        <taxon>Rikenellaceae</taxon>
        <taxon>Mucinivorans</taxon>
    </lineage>
</organism>
<proteinExistence type="predicted"/>
<dbReference type="Proteomes" id="UP000027616">
    <property type="component" value="Chromosome I"/>
</dbReference>
<dbReference type="KEGG" id="rbc:BN938_2685"/>
<sequence length="95" mass="11068">MPKSDTSNVEFVFLFSVGENANSLALTLKQYQFSIPVLFDIQNSFEKVNIIPNDEKFHYFLLDKNNKIQLVGNPINNPAMWKLYKKRIAELNERS</sequence>
<protein>
    <recommendedName>
        <fullName evidence="3">Redoxin domain-containing protein</fullName>
    </recommendedName>
</protein>
<evidence type="ECO:0000313" key="2">
    <source>
        <dbReference type="Proteomes" id="UP000027616"/>
    </source>
</evidence>
<dbReference type="EMBL" id="HG934468">
    <property type="protein sequence ID" value="CDN32754.1"/>
    <property type="molecule type" value="Genomic_DNA"/>
</dbReference>
<gene>
    <name evidence="1" type="ORF">BN938_2685</name>
</gene>
<dbReference type="HOGENOM" id="CLU_2369756_0_0_10"/>
<reference evidence="1 2" key="1">
    <citation type="journal article" date="2015" name="Genome Announc.">
        <title>Complete Genome Sequence of the Novel Leech Symbiont Mucinivorans hirudinis M3T.</title>
        <authorList>
            <person name="Nelson M.C."/>
            <person name="Bomar L."/>
            <person name="Graf J."/>
        </authorList>
    </citation>
    <scope>NUCLEOTIDE SEQUENCE [LARGE SCALE GENOMIC DNA]</scope>
    <source>
        <strain evidence="2">M3</strain>
    </source>
</reference>
<accession>A0A060REK1</accession>
<keyword evidence="2" id="KW-1185">Reference proteome</keyword>
<dbReference type="STRING" id="1433126.BN938_2685"/>
<evidence type="ECO:0000313" key="1">
    <source>
        <dbReference type="EMBL" id="CDN32754.1"/>
    </source>
</evidence>
<evidence type="ECO:0008006" key="3">
    <source>
        <dbReference type="Google" id="ProtNLM"/>
    </source>
</evidence>
<name>A0A060REK1_9BACT</name>
<dbReference type="AlphaFoldDB" id="A0A060REK1"/>